<dbReference type="Proteomes" id="UP000278143">
    <property type="component" value="Unassembled WGS sequence"/>
</dbReference>
<dbReference type="GO" id="GO:0005524">
    <property type="term" value="F:ATP binding"/>
    <property type="evidence" value="ECO:0007669"/>
    <property type="project" value="UniProtKB-KW"/>
</dbReference>
<evidence type="ECO:0000259" key="3">
    <source>
        <dbReference type="Pfam" id="PF07728"/>
    </source>
</evidence>
<keyword evidence="1" id="KW-0547">Nucleotide-binding</keyword>
<dbReference type="PANTHER" id="PTHR48103">
    <property type="entry name" value="MIDASIN-RELATED"/>
    <property type="match status" value="1"/>
</dbReference>
<dbReference type="GO" id="GO:0000027">
    <property type="term" value="P:ribosomal large subunit assembly"/>
    <property type="evidence" value="ECO:0007669"/>
    <property type="project" value="TreeGrafter"/>
</dbReference>
<dbReference type="GO" id="GO:0005634">
    <property type="term" value="C:nucleus"/>
    <property type="evidence" value="ECO:0007669"/>
    <property type="project" value="TreeGrafter"/>
</dbReference>
<evidence type="ECO:0000256" key="2">
    <source>
        <dbReference type="ARBA" id="ARBA00022840"/>
    </source>
</evidence>
<gene>
    <name evidence="4" type="ORF">SYNPS1DRAFT_30791</name>
</gene>
<keyword evidence="5" id="KW-1185">Reference proteome</keyword>
<sequence>MAVPDIAMSDAAAASADAGTHAPPKQFNPLELDVAGAIAAFIDHDLPTQLRDTEADDAADRPLQLLADLAACRDELSAQAPPCSEDAHSRPHEQARPELCQRILRTLSELLLHPATTRLVARRFRPLLVDLVARWIWQLSARGGQVNAAAMTADGSTARLNRTEMALIAFSTLLPVAPQVKSLALDYFQLAPSPLDRLANFAALDDKKTVDSLYLLLRASYRLLSSTAKGIAASNFKGLFDWSPMHAAIDHANERISYLARYCLSFTLDMSDAERQRLLSGYTHPDDLSVAMHAIDDEVDIQEDLALAAYTSTSSPLLSDADLCPLVCNVCGVLMPRSDIVSSSSSPSSNEPPRLVLTAITRQQLHHTALAVSVGAPVLLQGPTGAGKTALVEALAQFTGRRQVKRADDLIKVHIGDQTDSKILLGTYVATAEPGHFRWQPGVLTTAWAESTCDKSGRGWMEQKLRESA</sequence>
<dbReference type="EMBL" id="KZ990950">
    <property type="protein sequence ID" value="RKP23461.1"/>
    <property type="molecule type" value="Genomic_DNA"/>
</dbReference>
<feature type="domain" description="ATPase dynein-related AAA" evidence="3">
    <location>
        <begin position="377"/>
        <end position="450"/>
    </location>
</feature>
<reference evidence="5" key="1">
    <citation type="journal article" date="2018" name="Nat. Microbiol.">
        <title>Leveraging single-cell genomics to expand the fungal tree of life.</title>
        <authorList>
            <person name="Ahrendt S.R."/>
            <person name="Quandt C.A."/>
            <person name="Ciobanu D."/>
            <person name="Clum A."/>
            <person name="Salamov A."/>
            <person name="Andreopoulos B."/>
            <person name="Cheng J.F."/>
            <person name="Woyke T."/>
            <person name="Pelin A."/>
            <person name="Henrissat B."/>
            <person name="Reynolds N.K."/>
            <person name="Benny G.L."/>
            <person name="Smith M.E."/>
            <person name="James T.Y."/>
            <person name="Grigoriev I.V."/>
        </authorList>
    </citation>
    <scope>NUCLEOTIDE SEQUENCE [LARGE SCALE GENOMIC DNA]</scope>
    <source>
        <strain evidence="5">Benny S71-1</strain>
    </source>
</reference>
<dbReference type="Gene3D" id="3.40.50.300">
    <property type="entry name" value="P-loop containing nucleotide triphosphate hydrolases"/>
    <property type="match status" value="1"/>
</dbReference>
<dbReference type="SUPFAM" id="SSF52540">
    <property type="entry name" value="P-loop containing nucleoside triphosphate hydrolases"/>
    <property type="match status" value="1"/>
</dbReference>
<dbReference type="Pfam" id="PF07728">
    <property type="entry name" value="AAA_5"/>
    <property type="match status" value="1"/>
</dbReference>
<dbReference type="OrthoDB" id="5597766at2759"/>
<dbReference type="GO" id="GO:0030687">
    <property type="term" value="C:preribosome, large subunit precursor"/>
    <property type="evidence" value="ECO:0007669"/>
    <property type="project" value="TreeGrafter"/>
</dbReference>
<name>A0A4P9YW31_9FUNG</name>
<dbReference type="GO" id="GO:0000055">
    <property type="term" value="P:ribosomal large subunit export from nucleus"/>
    <property type="evidence" value="ECO:0007669"/>
    <property type="project" value="TreeGrafter"/>
</dbReference>
<dbReference type="PANTHER" id="PTHR48103:SF2">
    <property type="entry name" value="MIDASIN"/>
    <property type="match status" value="1"/>
</dbReference>
<protein>
    <recommendedName>
        <fullName evidence="3">ATPase dynein-related AAA domain-containing protein</fullName>
    </recommendedName>
</protein>
<keyword evidence="2" id="KW-0067">ATP-binding</keyword>
<evidence type="ECO:0000256" key="1">
    <source>
        <dbReference type="ARBA" id="ARBA00022741"/>
    </source>
</evidence>
<dbReference type="InterPro" id="IPR027417">
    <property type="entry name" value="P-loop_NTPase"/>
</dbReference>
<evidence type="ECO:0000313" key="4">
    <source>
        <dbReference type="EMBL" id="RKP23461.1"/>
    </source>
</evidence>
<accession>A0A4P9YW31</accession>
<dbReference type="InterPro" id="IPR011704">
    <property type="entry name" value="ATPase_dyneun-rel_AAA"/>
</dbReference>
<proteinExistence type="predicted"/>
<dbReference type="AlphaFoldDB" id="A0A4P9YW31"/>
<evidence type="ECO:0000313" key="5">
    <source>
        <dbReference type="Proteomes" id="UP000278143"/>
    </source>
</evidence>
<organism evidence="4 5">
    <name type="scientific">Syncephalis pseudoplumigaleata</name>
    <dbReference type="NCBI Taxonomy" id="1712513"/>
    <lineage>
        <taxon>Eukaryota</taxon>
        <taxon>Fungi</taxon>
        <taxon>Fungi incertae sedis</taxon>
        <taxon>Zoopagomycota</taxon>
        <taxon>Zoopagomycotina</taxon>
        <taxon>Zoopagomycetes</taxon>
        <taxon>Zoopagales</taxon>
        <taxon>Piptocephalidaceae</taxon>
        <taxon>Syncephalis</taxon>
    </lineage>
</organism>
<dbReference type="GO" id="GO:0016887">
    <property type="term" value="F:ATP hydrolysis activity"/>
    <property type="evidence" value="ECO:0007669"/>
    <property type="project" value="InterPro"/>
</dbReference>